<evidence type="ECO:0000256" key="3">
    <source>
        <dbReference type="ARBA" id="ARBA00022840"/>
    </source>
</evidence>
<protein>
    <submittedName>
        <fullName evidence="5">ABC-2 type transport system ATP-binding protein</fullName>
    </submittedName>
</protein>
<name>A0ABT9WTM2_9BACI</name>
<reference evidence="5 6" key="1">
    <citation type="submission" date="2023-07" db="EMBL/GenBank/DDBJ databases">
        <title>Genomic Encyclopedia of Type Strains, Phase IV (KMG-IV): sequencing the most valuable type-strain genomes for metagenomic binning, comparative biology and taxonomic classification.</title>
        <authorList>
            <person name="Goeker M."/>
        </authorList>
    </citation>
    <scope>NUCLEOTIDE SEQUENCE [LARGE SCALE GENOMIC DNA]</scope>
    <source>
        <strain evidence="5 6">DSM 23837</strain>
    </source>
</reference>
<dbReference type="CDD" id="cd03230">
    <property type="entry name" value="ABC_DR_subfamily_A"/>
    <property type="match status" value="1"/>
</dbReference>
<dbReference type="InterPro" id="IPR051782">
    <property type="entry name" value="ABC_Transporter_VariousFunc"/>
</dbReference>
<keyword evidence="2" id="KW-0547">Nucleotide-binding</keyword>
<dbReference type="InterPro" id="IPR003593">
    <property type="entry name" value="AAA+_ATPase"/>
</dbReference>
<dbReference type="RefSeq" id="WP_307229975.1">
    <property type="nucleotide sequence ID" value="NZ_JAUSTT010000014.1"/>
</dbReference>
<gene>
    <name evidence="5" type="ORF">J2S08_002508</name>
</gene>
<dbReference type="InterPro" id="IPR017871">
    <property type="entry name" value="ABC_transporter-like_CS"/>
</dbReference>
<dbReference type="Proteomes" id="UP001223586">
    <property type="component" value="Unassembled WGS sequence"/>
</dbReference>
<dbReference type="Gene3D" id="3.40.50.300">
    <property type="entry name" value="P-loop containing nucleotide triphosphate hydrolases"/>
    <property type="match status" value="1"/>
</dbReference>
<proteinExistence type="predicted"/>
<keyword evidence="6" id="KW-1185">Reference proteome</keyword>
<evidence type="ECO:0000259" key="4">
    <source>
        <dbReference type="PROSITE" id="PS50893"/>
    </source>
</evidence>
<keyword evidence="1" id="KW-0813">Transport</keyword>
<dbReference type="InterPro" id="IPR003439">
    <property type="entry name" value="ABC_transporter-like_ATP-bd"/>
</dbReference>
<feature type="domain" description="ABC transporter" evidence="4">
    <location>
        <begin position="2"/>
        <end position="231"/>
    </location>
</feature>
<dbReference type="PROSITE" id="PS00211">
    <property type="entry name" value="ABC_TRANSPORTER_1"/>
    <property type="match status" value="1"/>
</dbReference>
<dbReference type="SUPFAM" id="SSF52540">
    <property type="entry name" value="P-loop containing nucleoside triphosphate hydrolases"/>
    <property type="match status" value="1"/>
</dbReference>
<evidence type="ECO:0000256" key="2">
    <source>
        <dbReference type="ARBA" id="ARBA00022741"/>
    </source>
</evidence>
<sequence>MIGNNPVVSFSEVSKKIDRFQLEHISFSVERGTITSLVGANGAGKTSIFQLLLGILHPDRGSISLFGKENNQQKKEACFAFVPEHPIGYEMLTSKEIAAFYANWYASWDQQQFEKRLRDYEIEDNKAFHHLSQGNQKKLAFILALASNPSLLILDEPTNGLDVFSKKQMLEDIATFMQTEDNTVFLATHQMDEVKKLVDFLIVLHKGKLIGKLEKDQLLYEWRKVYVPAVPEKLKACKDTIVLDKHHQFFITKHFSRAKTMLMEKKVPLIKAESLELDDILSLLLSKNNRLLESTHAPK</sequence>
<dbReference type="Pfam" id="PF00005">
    <property type="entry name" value="ABC_tran"/>
    <property type="match status" value="1"/>
</dbReference>
<dbReference type="EMBL" id="JAUSTT010000014">
    <property type="protein sequence ID" value="MDQ0176650.1"/>
    <property type="molecule type" value="Genomic_DNA"/>
</dbReference>
<evidence type="ECO:0000256" key="1">
    <source>
        <dbReference type="ARBA" id="ARBA00022448"/>
    </source>
</evidence>
<evidence type="ECO:0000313" key="5">
    <source>
        <dbReference type="EMBL" id="MDQ0176650.1"/>
    </source>
</evidence>
<dbReference type="PROSITE" id="PS50893">
    <property type="entry name" value="ABC_TRANSPORTER_2"/>
    <property type="match status" value="1"/>
</dbReference>
<dbReference type="PANTHER" id="PTHR42939">
    <property type="entry name" value="ABC TRANSPORTER ATP-BINDING PROTEIN ALBC-RELATED"/>
    <property type="match status" value="1"/>
</dbReference>
<comment type="caution">
    <text evidence="5">The sequence shown here is derived from an EMBL/GenBank/DDBJ whole genome shotgun (WGS) entry which is preliminary data.</text>
</comment>
<keyword evidence="3 5" id="KW-0067">ATP-binding</keyword>
<evidence type="ECO:0000313" key="6">
    <source>
        <dbReference type="Proteomes" id="UP001223586"/>
    </source>
</evidence>
<dbReference type="InterPro" id="IPR027417">
    <property type="entry name" value="P-loop_NTPase"/>
</dbReference>
<dbReference type="SMART" id="SM00382">
    <property type="entry name" value="AAA"/>
    <property type="match status" value="1"/>
</dbReference>
<dbReference type="GO" id="GO:0005524">
    <property type="term" value="F:ATP binding"/>
    <property type="evidence" value="ECO:0007669"/>
    <property type="project" value="UniProtKB-KW"/>
</dbReference>
<organism evidence="5 6">
    <name type="scientific">Bacillus chungangensis</name>
    <dbReference type="NCBI Taxonomy" id="587633"/>
    <lineage>
        <taxon>Bacteria</taxon>
        <taxon>Bacillati</taxon>
        <taxon>Bacillota</taxon>
        <taxon>Bacilli</taxon>
        <taxon>Bacillales</taxon>
        <taxon>Bacillaceae</taxon>
        <taxon>Bacillus</taxon>
    </lineage>
</organism>
<accession>A0ABT9WTM2</accession>
<dbReference type="PANTHER" id="PTHR42939:SF1">
    <property type="entry name" value="ABC TRANSPORTER ATP-BINDING PROTEIN ALBC-RELATED"/>
    <property type="match status" value="1"/>
</dbReference>